<keyword evidence="4" id="KW-0282">Flagellum</keyword>
<keyword evidence="4" id="KW-0966">Cell projection</keyword>
<feature type="transmembrane region" description="Helical" evidence="3">
    <location>
        <begin position="196"/>
        <end position="218"/>
    </location>
</feature>
<dbReference type="InterPro" id="IPR029025">
    <property type="entry name" value="T3SS_substrate_exporter_C"/>
</dbReference>
<dbReference type="Gene3D" id="6.10.250.2080">
    <property type="match status" value="1"/>
</dbReference>
<keyword evidence="3" id="KW-1133">Transmembrane helix</keyword>
<keyword evidence="4" id="KW-0969">Cilium</keyword>
<evidence type="ECO:0000313" key="5">
    <source>
        <dbReference type="Proteomes" id="UP000248311"/>
    </source>
</evidence>
<keyword evidence="3" id="KW-0472">Membrane</keyword>
<dbReference type="Gene3D" id="3.40.1690.10">
    <property type="entry name" value="secretion proteins EscU"/>
    <property type="match status" value="1"/>
</dbReference>
<evidence type="ECO:0000313" key="4">
    <source>
        <dbReference type="EMBL" id="PYE84505.1"/>
    </source>
</evidence>
<keyword evidence="3" id="KW-0812">Transmembrane</keyword>
<name>A0A318ST45_9RHOB</name>
<reference evidence="4 5" key="1">
    <citation type="submission" date="2018-06" db="EMBL/GenBank/DDBJ databases">
        <title>Genomic Encyclopedia of Type Strains, Phase III (KMG-III): the genomes of soil and plant-associated and newly described type strains.</title>
        <authorList>
            <person name="Whitman W."/>
        </authorList>
    </citation>
    <scope>NUCLEOTIDE SEQUENCE [LARGE SCALE GENOMIC DNA]</scope>
    <source>
        <strain evidence="4 5">CECT 9025</strain>
    </source>
</reference>
<feature type="transmembrane region" description="Helical" evidence="3">
    <location>
        <begin position="35"/>
        <end position="56"/>
    </location>
</feature>
<feature type="transmembrane region" description="Helical" evidence="3">
    <location>
        <begin position="92"/>
        <end position="117"/>
    </location>
</feature>
<evidence type="ECO:0000256" key="3">
    <source>
        <dbReference type="SAM" id="Phobius"/>
    </source>
</evidence>
<comment type="caution">
    <text evidence="4">The sequence shown here is derived from an EMBL/GenBank/DDBJ whole genome shotgun (WGS) entry which is preliminary data.</text>
</comment>
<dbReference type="SUPFAM" id="SSF160544">
    <property type="entry name" value="EscU C-terminal domain-like"/>
    <property type="match status" value="1"/>
</dbReference>
<protein>
    <submittedName>
        <fullName evidence="4">Flagellar biosynthetic protein FlhB</fullName>
    </submittedName>
</protein>
<evidence type="ECO:0000256" key="2">
    <source>
        <dbReference type="SAM" id="MobiDB-lite"/>
    </source>
</evidence>
<proteinExistence type="inferred from homology"/>
<dbReference type="InterPro" id="IPR006135">
    <property type="entry name" value="T3SS_substrate_exporter"/>
</dbReference>
<feature type="region of interest" description="Disordered" evidence="2">
    <location>
        <begin position="1"/>
        <end position="31"/>
    </location>
</feature>
<feature type="transmembrane region" description="Helical" evidence="3">
    <location>
        <begin position="157"/>
        <end position="176"/>
    </location>
</feature>
<dbReference type="EMBL" id="QJTE01000002">
    <property type="protein sequence ID" value="PYE84505.1"/>
    <property type="molecule type" value="Genomic_DNA"/>
</dbReference>
<dbReference type="RefSeq" id="WP_110813593.1">
    <property type="nucleotide sequence ID" value="NZ_QJTE01000002.1"/>
</dbReference>
<dbReference type="OrthoDB" id="9807950at2"/>
<dbReference type="PANTHER" id="PTHR30531">
    <property type="entry name" value="FLAGELLAR BIOSYNTHETIC PROTEIN FLHB"/>
    <property type="match status" value="1"/>
</dbReference>
<feature type="compositionally biased region" description="Basic and acidic residues" evidence="2">
    <location>
        <begin position="8"/>
        <end position="28"/>
    </location>
</feature>
<gene>
    <name evidence="4" type="ORF">DFP88_102305</name>
</gene>
<dbReference type="PANTHER" id="PTHR30531:SF12">
    <property type="entry name" value="FLAGELLAR BIOSYNTHETIC PROTEIN FLHB"/>
    <property type="match status" value="1"/>
</dbReference>
<dbReference type="GO" id="GO:0005886">
    <property type="term" value="C:plasma membrane"/>
    <property type="evidence" value="ECO:0007669"/>
    <property type="project" value="TreeGrafter"/>
</dbReference>
<dbReference type="Proteomes" id="UP000248311">
    <property type="component" value="Unassembled WGS sequence"/>
</dbReference>
<dbReference type="Pfam" id="PF01312">
    <property type="entry name" value="Bac_export_2"/>
    <property type="match status" value="1"/>
</dbReference>
<evidence type="ECO:0000256" key="1">
    <source>
        <dbReference type="ARBA" id="ARBA00010690"/>
    </source>
</evidence>
<organism evidence="4 5">
    <name type="scientific">Pseudoroseicyclus aestuarii</name>
    <dbReference type="NCBI Taxonomy" id="1795041"/>
    <lineage>
        <taxon>Bacteria</taxon>
        <taxon>Pseudomonadati</taxon>
        <taxon>Pseudomonadota</taxon>
        <taxon>Alphaproteobacteria</taxon>
        <taxon>Rhodobacterales</taxon>
        <taxon>Paracoccaceae</taxon>
        <taxon>Pseudoroseicyclus</taxon>
    </lineage>
</organism>
<dbReference type="PRINTS" id="PR00950">
    <property type="entry name" value="TYPE3IMSPROT"/>
</dbReference>
<keyword evidence="5" id="KW-1185">Reference proteome</keyword>
<comment type="similarity">
    <text evidence="1">Belongs to the type III secretion exporter family.</text>
</comment>
<dbReference type="AlphaFoldDB" id="A0A318ST45"/>
<dbReference type="GO" id="GO:0009306">
    <property type="term" value="P:protein secretion"/>
    <property type="evidence" value="ECO:0007669"/>
    <property type="project" value="InterPro"/>
</dbReference>
<sequence>MAQQEEDQQSKTEEPTDKRLRDARKKGDVPSSREVGTAACVLALALCTALVLPRMAPGLVAALSGPLANAGQLSVATGGAGLEDVAGISAGLVLQAALVCAPLFLALILAALAAVALQGEVVVAAERIKPKWSKLSPAQGLKRLFSAETLVEFLKSLAKVAIIGAVATWVTRRVVLGMAEGALFVPQALPGHIGRALAAMLLGATVLLVPLALADVLWKRAQWMKKQRMSLREIRVEHKESEGDPMLKARRRDIGRARARRRITQAVPTASVILTNPTHYAVALRYEVGRDAAPVCVAKGTDRMAAQIRALARENAVPVIENRPLARALHAAVEEGEVVPAEHWQAVAEIIGYVMDLKARRDRRPPPGSDLRLD</sequence>
<accession>A0A318ST45</accession>